<dbReference type="Proteomes" id="UP000749040">
    <property type="component" value="Unassembled WGS sequence"/>
</dbReference>
<keyword evidence="4" id="KW-1185">Reference proteome</keyword>
<comment type="caution">
    <text evidence="3">The sequence shown here is derived from an EMBL/GenBank/DDBJ whole genome shotgun (WGS) entry which is preliminary data.</text>
</comment>
<feature type="compositionally biased region" description="Low complexity" evidence="1">
    <location>
        <begin position="60"/>
        <end position="71"/>
    </location>
</feature>
<gene>
    <name evidence="3" type="ORF">ITX44_13315</name>
</gene>
<feature type="transmembrane region" description="Helical" evidence="2">
    <location>
        <begin position="20"/>
        <end position="40"/>
    </location>
</feature>
<feature type="region of interest" description="Disordered" evidence="1">
    <location>
        <begin position="60"/>
        <end position="167"/>
    </location>
</feature>
<organism evidence="3 4">
    <name type="scientific">Actinacidiphila acididurans</name>
    <dbReference type="NCBI Taxonomy" id="2784346"/>
    <lineage>
        <taxon>Bacteria</taxon>
        <taxon>Bacillati</taxon>
        <taxon>Actinomycetota</taxon>
        <taxon>Actinomycetes</taxon>
        <taxon>Kitasatosporales</taxon>
        <taxon>Streptomycetaceae</taxon>
        <taxon>Actinacidiphila</taxon>
    </lineage>
</organism>
<keyword evidence="2" id="KW-1133">Transmembrane helix</keyword>
<evidence type="ECO:0000313" key="3">
    <source>
        <dbReference type="EMBL" id="MBM9505511.1"/>
    </source>
</evidence>
<keyword evidence="2" id="KW-0472">Membrane</keyword>
<protein>
    <recommendedName>
        <fullName evidence="5">Cell division protein FtsL</fullName>
    </recommendedName>
</protein>
<evidence type="ECO:0000256" key="2">
    <source>
        <dbReference type="SAM" id="Phobius"/>
    </source>
</evidence>
<sequence length="167" mass="16941">MSTPPRGRPGGSAAATAARTPFVVLVVTLLAGGLIALLLLNSAVNQDSFKLNKLEKETTQYTDEQQQLQQEVDGYGAPGPLAERARELGMVPGANPAFLNPDGTVHGSPQAATAPPAPPPTTSTTTPSAQGLPQGRTQPQTLGRSPSPAAQPPAGAPPAVPTPTTGR</sequence>
<dbReference type="RefSeq" id="WP_205357370.1">
    <property type="nucleotide sequence ID" value="NZ_JADKYB010000006.1"/>
</dbReference>
<dbReference type="EMBL" id="JADKYB010000006">
    <property type="protein sequence ID" value="MBM9505511.1"/>
    <property type="molecule type" value="Genomic_DNA"/>
</dbReference>
<accession>A0ABS2TSN4</accession>
<feature type="compositionally biased region" description="Polar residues" evidence="1">
    <location>
        <begin position="135"/>
        <end position="144"/>
    </location>
</feature>
<feature type="compositionally biased region" description="Pro residues" evidence="1">
    <location>
        <begin position="149"/>
        <end position="161"/>
    </location>
</feature>
<evidence type="ECO:0000256" key="1">
    <source>
        <dbReference type="SAM" id="MobiDB-lite"/>
    </source>
</evidence>
<name>A0ABS2TSN4_9ACTN</name>
<keyword evidence="2" id="KW-0812">Transmembrane</keyword>
<reference evidence="3 4" key="1">
    <citation type="submission" date="2021-01" db="EMBL/GenBank/DDBJ databases">
        <title>Streptomyces acididurans sp. nov., isolated from a peat swamp forest soil.</title>
        <authorList>
            <person name="Chantavorakit T."/>
            <person name="Duangmal K."/>
        </authorList>
    </citation>
    <scope>NUCLEOTIDE SEQUENCE [LARGE SCALE GENOMIC DNA]</scope>
    <source>
        <strain evidence="3 4">KK5PA1</strain>
    </source>
</reference>
<proteinExistence type="predicted"/>
<evidence type="ECO:0008006" key="5">
    <source>
        <dbReference type="Google" id="ProtNLM"/>
    </source>
</evidence>
<evidence type="ECO:0000313" key="4">
    <source>
        <dbReference type="Proteomes" id="UP000749040"/>
    </source>
</evidence>